<dbReference type="PANTHER" id="PTHR30337:SF0">
    <property type="entry name" value="NUCLEASE SBCCD SUBUNIT D"/>
    <property type="match status" value="1"/>
</dbReference>
<feature type="binding site" evidence="9">
    <location>
        <position position="84"/>
    </location>
    <ligand>
        <name>Mn(2+)</name>
        <dbReference type="ChEBI" id="CHEBI:29035"/>
        <label>2</label>
    </ligand>
</feature>
<dbReference type="SUPFAM" id="SSF56300">
    <property type="entry name" value="Metallo-dependent phosphatases"/>
    <property type="match status" value="1"/>
</dbReference>
<evidence type="ECO:0000256" key="3">
    <source>
        <dbReference type="ARBA" id="ARBA00022759"/>
    </source>
</evidence>
<dbReference type="GO" id="GO:0030145">
    <property type="term" value="F:manganese ion binding"/>
    <property type="evidence" value="ECO:0007669"/>
    <property type="project" value="UniProtKB-UniRule"/>
</dbReference>
<dbReference type="InterPro" id="IPR041796">
    <property type="entry name" value="Mre11_N"/>
</dbReference>
<dbReference type="InterPro" id="IPR029052">
    <property type="entry name" value="Metallo-depent_PP-like"/>
</dbReference>
<comment type="subunit">
    <text evidence="9">Homodimer. Forms a heterotetramer composed of two Mre11 subunits and two Rad50 subunits.</text>
</comment>
<dbReference type="Proteomes" id="UP000320766">
    <property type="component" value="Unassembled WGS sequence"/>
</dbReference>
<dbReference type="InterPro" id="IPR032885">
    <property type="entry name" value="Mre11_archaea-type"/>
</dbReference>
<name>A0A520KUS0_9EURY</name>
<feature type="binding site" evidence="9">
    <location>
        <position position="10"/>
    </location>
    <ligand>
        <name>Mn(2+)</name>
        <dbReference type="ChEBI" id="CHEBI:29035"/>
        <label>1</label>
    </ligand>
</feature>
<dbReference type="GO" id="GO:0004519">
    <property type="term" value="F:endonuclease activity"/>
    <property type="evidence" value="ECO:0007669"/>
    <property type="project" value="UniProtKB-UniRule"/>
</dbReference>
<feature type="binding site" evidence="9">
    <location>
        <position position="187"/>
    </location>
    <ligand>
        <name>Mn(2+)</name>
        <dbReference type="ChEBI" id="CHEBI:29035"/>
        <label>2</label>
    </ligand>
</feature>
<dbReference type="HAMAP" id="MF_02044">
    <property type="entry name" value="Mre11"/>
    <property type="match status" value="1"/>
</dbReference>
<evidence type="ECO:0000256" key="7">
    <source>
        <dbReference type="ARBA" id="ARBA00023204"/>
    </source>
</evidence>
<feature type="binding site" evidence="9">
    <location>
        <position position="158"/>
    </location>
    <ligand>
        <name>Mn(2+)</name>
        <dbReference type="ChEBI" id="CHEBI:29035"/>
        <label>2</label>
    </ligand>
</feature>
<evidence type="ECO:0000256" key="4">
    <source>
        <dbReference type="ARBA" id="ARBA00022763"/>
    </source>
</evidence>
<evidence type="ECO:0000256" key="5">
    <source>
        <dbReference type="ARBA" id="ARBA00022801"/>
    </source>
</evidence>
<proteinExistence type="inferred from homology"/>
<keyword evidence="1 9" id="KW-0540">Nuclease</keyword>
<keyword evidence="6 9" id="KW-0269">Exonuclease</keyword>
<dbReference type="EMBL" id="RXIL01000146">
    <property type="protein sequence ID" value="RZN66986.1"/>
    <property type="molecule type" value="Genomic_DNA"/>
</dbReference>
<comment type="cofactor">
    <cofactor evidence="9">
        <name>Mn(2+)</name>
        <dbReference type="ChEBI" id="CHEBI:29035"/>
    </cofactor>
    <text evidence="9">Binds 2 manganese ions per subunit.</text>
</comment>
<feature type="binding site" evidence="9">
    <location>
        <position position="49"/>
    </location>
    <ligand>
        <name>Mn(2+)</name>
        <dbReference type="ChEBI" id="CHEBI:29035"/>
        <label>1</label>
    </ligand>
</feature>
<dbReference type="GO" id="GO:0006302">
    <property type="term" value="P:double-strand break repair"/>
    <property type="evidence" value="ECO:0007669"/>
    <property type="project" value="UniProtKB-UniRule"/>
</dbReference>
<dbReference type="EC" id="3.1.-.-" evidence="9"/>
<keyword evidence="3 9" id="KW-0255">Endonuclease</keyword>
<comment type="activity regulation">
    <text evidence="9">Nuclease activity is regulated by Rad50.</text>
</comment>
<keyword evidence="2 9" id="KW-0479">Metal-binding</keyword>
<dbReference type="Gene3D" id="3.60.21.10">
    <property type="match status" value="1"/>
</dbReference>
<dbReference type="GO" id="GO:0045027">
    <property type="term" value="F:DNA end binding"/>
    <property type="evidence" value="ECO:0007669"/>
    <property type="project" value="UniProtKB-UniRule"/>
</dbReference>
<comment type="similarity">
    <text evidence="9">Belongs to the MRE11/RAD32 family.</text>
</comment>
<keyword evidence="8 9" id="KW-0464">Manganese</keyword>
<gene>
    <name evidence="9" type="primary">mre11</name>
    <name evidence="11" type="ORF">EF807_08000</name>
</gene>
<dbReference type="CDD" id="cd00840">
    <property type="entry name" value="MPP_Mre11_N"/>
    <property type="match status" value="1"/>
</dbReference>
<evidence type="ECO:0000313" key="12">
    <source>
        <dbReference type="Proteomes" id="UP000320766"/>
    </source>
</evidence>
<feature type="binding site" evidence="9">
    <location>
        <position position="8"/>
    </location>
    <ligand>
        <name>Mn(2+)</name>
        <dbReference type="ChEBI" id="CHEBI:29035"/>
        <label>1</label>
    </ligand>
</feature>
<evidence type="ECO:0000256" key="9">
    <source>
        <dbReference type="HAMAP-Rule" id="MF_02044"/>
    </source>
</evidence>
<feature type="domain" description="Calcineurin-like phosphoesterase" evidence="10">
    <location>
        <begin position="1"/>
        <end position="190"/>
    </location>
</feature>
<evidence type="ECO:0000256" key="8">
    <source>
        <dbReference type="ARBA" id="ARBA00023211"/>
    </source>
</evidence>
<evidence type="ECO:0000256" key="2">
    <source>
        <dbReference type="ARBA" id="ARBA00022723"/>
    </source>
</evidence>
<evidence type="ECO:0000256" key="1">
    <source>
        <dbReference type="ARBA" id="ARBA00022722"/>
    </source>
</evidence>
<protein>
    <recommendedName>
        <fullName evidence="9">DNA double-strand break repair protein Mre11</fullName>
        <ecNumber evidence="9">3.1.-.-</ecNumber>
    </recommendedName>
</protein>
<dbReference type="GO" id="GO:0000403">
    <property type="term" value="F:Y-form DNA binding"/>
    <property type="evidence" value="ECO:0007669"/>
    <property type="project" value="UniProtKB-UniRule"/>
</dbReference>
<accession>A0A520KUS0</accession>
<dbReference type="Pfam" id="PF00149">
    <property type="entry name" value="Metallophos"/>
    <property type="match status" value="1"/>
</dbReference>
<reference evidence="11 12" key="1">
    <citation type="journal article" date="2019" name="Nat. Microbiol.">
        <title>Wide diversity of methane and short-chain alkane metabolisms in uncultured archaea.</title>
        <authorList>
            <person name="Borrel G."/>
            <person name="Adam P.S."/>
            <person name="McKay L.J."/>
            <person name="Chen L.X."/>
            <person name="Sierra-Garcia I.N."/>
            <person name="Sieber C.M."/>
            <person name="Letourneur Q."/>
            <person name="Ghozlane A."/>
            <person name="Andersen G.L."/>
            <person name="Li W.J."/>
            <person name="Hallam S.J."/>
            <person name="Muyzer G."/>
            <person name="de Oliveira V.M."/>
            <person name="Inskeep W.P."/>
            <person name="Banfield J.F."/>
            <person name="Gribaldo S."/>
        </authorList>
    </citation>
    <scope>NUCLEOTIDE SEQUENCE [LARGE SCALE GENOMIC DNA]</scope>
    <source>
        <strain evidence="11">NM1b</strain>
    </source>
</reference>
<evidence type="ECO:0000256" key="6">
    <source>
        <dbReference type="ARBA" id="ARBA00022839"/>
    </source>
</evidence>
<feature type="binding site" evidence="9">
    <location>
        <position position="49"/>
    </location>
    <ligand>
        <name>Mn(2+)</name>
        <dbReference type="ChEBI" id="CHEBI:29035"/>
        <label>2</label>
    </ligand>
</feature>
<dbReference type="InterPro" id="IPR004843">
    <property type="entry name" value="Calcineurin-like_PHP"/>
</dbReference>
<dbReference type="PANTHER" id="PTHR30337">
    <property type="entry name" value="COMPONENT OF ATP-DEPENDENT DSDNA EXONUCLEASE"/>
    <property type="match status" value="1"/>
</dbReference>
<keyword evidence="5 9" id="KW-0378">Hydrolase</keyword>
<feature type="binding site" evidence="9">
    <location>
        <position position="189"/>
    </location>
    <ligand>
        <name>Mn(2+)</name>
        <dbReference type="ChEBI" id="CHEBI:29035"/>
        <label>1</label>
    </ligand>
</feature>
<comment type="function">
    <text evidence="9">Part of the Rad50/Mre11 complex, which is involved in the early steps of DNA double-strand break (DSB) repair. The complex may facilitate opening of the processed DNA ends to aid in the recruitment of HerA and NurA. Mre11 binds to DSB ends and has both double-stranded 3'-5' exonuclease activity and single-stranded endonuclease activity.</text>
</comment>
<dbReference type="AlphaFoldDB" id="A0A520KUS0"/>
<sequence>MRFVHISDNHLGFRQFGLFERENDFYDVFDRAVEEIIKERPDFVIHSGDLFEASRPPTRALLLVQRSFSRLKDENIPIYAIPGNHDTIMRKNTYPPQILYEMFGLKLISKKNPFYVQDGVFIGGSPYISKYYSKSLKERIKFLGERSKDYDKSILVLHQAIDKYLPYEFELKIGDLPKCFDYYALGHIHNRIIDDFGRGRLAYSGSTEIWKIDELKNYKKKGKGFYLVDLDGDIPDVQGVNLEMSREVIEEKIEFSEFKEDIGRLKRYIEEMETMPILYLTVKGDFDRSFVHKKLMSTLSNISLHIRVNYDLEDDIEREEYYKEIAKGSLNIKDMIKMSYGEGEEKKEYSTFAVSLFDLLSSNKIEDAKELTEKFYEGFK</sequence>
<comment type="caution">
    <text evidence="11">The sequence shown here is derived from an EMBL/GenBank/DDBJ whole genome shotgun (WGS) entry which is preliminary data.</text>
</comment>
<dbReference type="InterPro" id="IPR050535">
    <property type="entry name" value="DNA_Repair-Maintenance_Comp"/>
</dbReference>
<dbReference type="GO" id="GO:0008408">
    <property type="term" value="F:3'-5' exonuclease activity"/>
    <property type="evidence" value="ECO:0007669"/>
    <property type="project" value="UniProtKB-UniRule"/>
</dbReference>
<keyword evidence="4 9" id="KW-0227">DNA damage</keyword>
<evidence type="ECO:0000313" key="11">
    <source>
        <dbReference type="EMBL" id="RZN66986.1"/>
    </source>
</evidence>
<organism evidence="11 12">
    <name type="scientific">Candidatus Methanolliviera hydrocarbonicum</name>
    <dbReference type="NCBI Taxonomy" id="2491085"/>
    <lineage>
        <taxon>Archaea</taxon>
        <taxon>Methanobacteriati</taxon>
        <taxon>Methanobacteriota</taxon>
        <taxon>Candidatus Methanoliparia</taxon>
        <taxon>Candidatus Methanoliparales</taxon>
        <taxon>Candidatus Methanollivieraceae</taxon>
        <taxon>Candidatus Methanolliviera</taxon>
    </lineage>
</organism>
<feature type="active site" description="Proton donor" evidence="9">
    <location>
        <position position="85"/>
    </location>
</feature>
<keyword evidence="7 9" id="KW-0234">DNA repair</keyword>
<evidence type="ECO:0000259" key="10">
    <source>
        <dbReference type="Pfam" id="PF00149"/>
    </source>
</evidence>